<gene>
    <name evidence="2" type="ORF">XINFAN_02382</name>
</gene>
<evidence type="ECO:0000256" key="1">
    <source>
        <dbReference type="ARBA" id="ARBA00006738"/>
    </source>
</evidence>
<dbReference type="Gene3D" id="3.40.1350.10">
    <property type="match status" value="1"/>
</dbReference>
<protein>
    <submittedName>
        <fullName evidence="2">Uncharacterized protein</fullName>
    </submittedName>
</protein>
<dbReference type="Pfam" id="PF02021">
    <property type="entry name" value="UPF0102"/>
    <property type="match status" value="1"/>
</dbReference>
<proteinExistence type="inferred from homology"/>
<dbReference type="AlphaFoldDB" id="A0A3P5XF56"/>
<dbReference type="InterPro" id="IPR011856">
    <property type="entry name" value="tRNA_endonuc-like_dom_sf"/>
</dbReference>
<dbReference type="Proteomes" id="UP000277498">
    <property type="component" value="Unassembled WGS sequence"/>
</dbReference>
<sequence length="141" mass="15350">MPLDFFAEDLCRPVPSARVHRGQRNHLAGLAAEDAVARDYAARGWRILARRWRGQGGEIDVIAGKGDDLAIVEVKRGATHDIAAGHLSQSQMRRLGAAAEDYLFGVHLAGRCPCTPVDMRFDLALVDGQGRVDIAEAAFFL</sequence>
<name>A0A3P5XF56_9RHOB</name>
<accession>A0A3P5XF56</accession>
<dbReference type="InterPro" id="IPR011335">
    <property type="entry name" value="Restrct_endonuc-II-like"/>
</dbReference>
<dbReference type="InterPro" id="IPR003509">
    <property type="entry name" value="UPF0102_YraN-like"/>
</dbReference>
<comment type="similarity">
    <text evidence="1">Belongs to the UPF0102 family.</text>
</comment>
<dbReference type="EMBL" id="UXAW01000072">
    <property type="protein sequence ID" value="VDC30013.1"/>
    <property type="molecule type" value="Genomic_DNA"/>
</dbReference>
<reference evidence="2 3" key="1">
    <citation type="submission" date="2018-11" db="EMBL/GenBank/DDBJ databases">
        <authorList>
            <person name="Criscuolo A."/>
        </authorList>
    </citation>
    <scope>NUCLEOTIDE SEQUENCE [LARGE SCALE GENOMIC DNA]</scope>
    <source>
        <strain evidence="2">ACIP111625</strain>
    </source>
</reference>
<dbReference type="PANTHER" id="PTHR34039:SF1">
    <property type="entry name" value="UPF0102 PROTEIN YRAN"/>
    <property type="match status" value="1"/>
</dbReference>
<dbReference type="RefSeq" id="WP_233352199.1">
    <property type="nucleotide sequence ID" value="NZ_UXAW01000072.1"/>
</dbReference>
<dbReference type="PANTHER" id="PTHR34039">
    <property type="entry name" value="UPF0102 PROTEIN YRAN"/>
    <property type="match status" value="1"/>
</dbReference>
<organism evidence="2 3">
    <name type="scientific">Pseudogemmobacter humi</name>
    <dbReference type="NCBI Taxonomy" id="2483812"/>
    <lineage>
        <taxon>Bacteria</taxon>
        <taxon>Pseudomonadati</taxon>
        <taxon>Pseudomonadota</taxon>
        <taxon>Alphaproteobacteria</taxon>
        <taxon>Rhodobacterales</taxon>
        <taxon>Paracoccaceae</taxon>
        <taxon>Pseudogemmobacter</taxon>
    </lineage>
</organism>
<dbReference type="GO" id="GO:0003676">
    <property type="term" value="F:nucleic acid binding"/>
    <property type="evidence" value="ECO:0007669"/>
    <property type="project" value="InterPro"/>
</dbReference>
<dbReference type="SUPFAM" id="SSF52980">
    <property type="entry name" value="Restriction endonuclease-like"/>
    <property type="match status" value="1"/>
</dbReference>
<keyword evidence="3" id="KW-1185">Reference proteome</keyword>
<evidence type="ECO:0000313" key="3">
    <source>
        <dbReference type="Proteomes" id="UP000277498"/>
    </source>
</evidence>
<evidence type="ECO:0000313" key="2">
    <source>
        <dbReference type="EMBL" id="VDC30013.1"/>
    </source>
</evidence>